<dbReference type="InterPro" id="IPR036691">
    <property type="entry name" value="Endo/exonu/phosph_ase_sf"/>
</dbReference>
<feature type="domain" description="Endonuclease/exonuclease/phosphatase" evidence="3">
    <location>
        <begin position="305"/>
        <end position="607"/>
    </location>
</feature>
<dbReference type="STRING" id="1391915.U7Q814"/>
<keyword evidence="6" id="KW-1185">Reference proteome</keyword>
<evidence type="ECO:0000313" key="6">
    <source>
        <dbReference type="Proteomes" id="UP000018087"/>
    </source>
</evidence>
<evidence type="ECO:0000259" key="3">
    <source>
        <dbReference type="Pfam" id="PF03372"/>
    </source>
</evidence>
<keyword evidence="2" id="KW-0732">Signal</keyword>
<feature type="signal peptide" evidence="2">
    <location>
        <begin position="1"/>
        <end position="17"/>
    </location>
</feature>
<dbReference type="Proteomes" id="UP000018087">
    <property type="component" value="Unassembled WGS sequence"/>
</dbReference>
<dbReference type="GO" id="GO:0003824">
    <property type="term" value="F:catalytic activity"/>
    <property type="evidence" value="ECO:0007669"/>
    <property type="project" value="InterPro"/>
</dbReference>
<dbReference type="PANTHER" id="PTHR42834">
    <property type="entry name" value="ENDONUCLEASE/EXONUCLEASE/PHOSPHATASE FAMILY PROTEIN (AFU_ORTHOLOGUE AFUA_3G09210)"/>
    <property type="match status" value="1"/>
</dbReference>
<dbReference type="SUPFAM" id="SSF56219">
    <property type="entry name" value="DNase I-like"/>
    <property type="match status" value="1"/>
</dbReference>
<proteinExistence type="predicted"/>
<accession>U7Q814</accession>
<feature type="chain" id="PRO_5004687538" description="Endonuclease/exonuclease/phosphatase domain-containing protein" evidence="2">
    <location>
        <begin position="18"/>
        <end position="806"/>
    </location>
</feature>
<evidence type="ECO:0000256" key="1">
    <source>
        <dbReference type="SAM" id="MobiDB-lite"/>
    </source>
</evidence>
<dbReference type="EMBL" id="KI440842">
    <property type="protein sequence ID" value="ERT03205.1"/>
    <property type="molecule type" value="Genomic_DNA"/>
</dbReference>
<dbReference type="Pfam" id="PF03372">
    <property type="entry name" value="Exo_endo_phos"/>
    <property type="match status" value="1"/>
</dbReference>
<dbReference type="HOGENOM" id="CLU_003608_0_0_1"/>
<dbReference type="PANTHER" id="PTHR42834:SF1">
    <property type="entry name" value="ENDONUCLEASE_EXONUCLEASE_PHOSPHATASE FAMILY PROTEIN (AFU_ORTHOLOGUE AFUA_3G09210)"/>
    <property type="match status" value="1"/>
</dbReference>
<name>U7Q814_SPOS1</name>
<dbReference type="eggNOG" id="ENOG502QV0U">
    <property type="taxonomic scope" value="Eukaryota"/>
</dbReference>
<evidence type="ECO:0000259" key="4">
    <source>
        <dbReference type="Pfam" id="PF25488"/>
    </source>
</evidence>
<reference evidence="6" key="1">
    <citation type="journal article" date="2014" name="Genome Announc.">
        <title>Genome sequence of the pathogenic fungus Sporothrix schenckii (ATCC 58251).</title>
        <authorList>
            <person name="Cuomo C.A."/>
            <person name="Rodriguez-Del Valle N."/>
            <person name="Perez-Sanchez L."/>
            <person name="Abouelleil A."/>
            <person name="Goldberg J."/>
            <person name="Young S."/>
            <person name="Zeng Q."/>
            <person name="Birren B.W."/>
        </authorList>
    </citation>
    <scope>NUCLEOTIDE SEQUENCE [LARGE SCALE GENOMIC DNA]</scope>
    <source>
        <strain evidence="6">ATCC 58251 / de Perez 2211183</strain>
    </source>
</reference>
<feature type="region of interest" description="Disordered" evidence="1">
    <location>
        <begin position="629"/>
        <end position="684"/>
    </location>
</feature>
<dbReference type="Gene3D" id="3.60.10.10">
    <property type="entry name" value="Endonuclease/exonuclease/phosphatase"/>
    <property type="match status" value="1"/>
</dbReference>
<dbReference type="OrthoDB" id="47488at2759"/>
<organism evidence="5 6">
    <name type="scientific">Sporothrix schenckii (strain ATCC 58251 / de Perez 2211183)</name>
    <name type="common">Rose-picker's disease fungus</name>
    <dbReference type="NCBI Taxonomy" id="1391915"/>
    <lineage>
        <taxon>Eukaryota</taxon>
        <taxon>Fungi</taxon>
        <taxon>Dikarya</taxon>
        <taxon>Ascomycota</taxon>
        <taxon>Pezizomycotina</taxon>
        <taxon>Sordariomycetes</taxon>
        <taxon>Sordariomycetidae</taxon>
        <taxon>Ophiostomatales</taxon>
        <taxon>Ophiostomataceae</taxon>
        <taxon>Sporothrix</taxon>
    </lineage>
</organism>
<evidence type="ECO:0008006" key="7">
    <source>
        <dbReference type="Google" id="ProtNLM"/>
    </source>
</evidence>
<dbReference type="Pfam" id="PF25488">
    <property type="entry name" value="RNaseT2L_C"/>
    <property type="match status" value="1"/>
</dbReference>
<dbReference type="InterPro" id="IPR057328">
    <property type="entry name" value="RNaseT2L_C"/>
</dbReference>
<evidence type="ECO:0000313" key="5">
    <source>
        <dbReference type="EMBL" id="ERT03205.1"/>
    </source>
</evidence>
<gene>
    <name evidence="5" type="ORF">HMPREF1624_01511</name>
</gene>
<protein>
    <recommendedName>
        <fullName evidence="7">Endonuclease/exonuclease/phosphatase domain-containing protein</fullName>
    </recommendedName>
</protein>
<feature type="domain" description="RNase T2-like C-terminal" evidence="4">
    <location>
        <begin position="685"/>
        <end position="803"/>
    </location>
</feature>
<evidence type="ECO:0000256" key="2">
    <source>
        <dbReference type="SAM" id="SignalP"/>
    </source>
</evidence>
<dbReference type="AlphaFoldDB" id="U7Q814"/>
<dbReference type="InterPro" id="IPR005135">
    <property type="entry name" value="Endo/exonuclease/phosphatase"/>
</dbReference>
<sequence>MNNFLATLALTAVVAQAQSIHDITGNRFLSPYNGQSVSGVVGVVTAKSSAGLFLRSPKLSCDARIGNGLYVYSSTLGGNASIAIGDTLTLSGKVSEYRSSAAYLYSTELESPVVQGWAAGKGGAPKPRVLGSSSSLSPPTEQFTSLDGGDIFGVPNNVSQVSVANPKLQPEVYGLDFWKALNGDLVTLPRPVAIAKPNSYGETWMVGNWTATGRNGRGGLTLGSKDANPEAIIVGAPLDGTKAVTTYKIGDTFGDITGVVHYQYGFYYLLPLVAPVYKSSAAPALPPPTTLRSTGTCAGLTVGDYNIENFAPSDTAHVAAVAAHIVDYMKTPDVLFVQEIQDNNGATDNGVVDSSLTLSTLVAAIASKGGLQYSYTWINPVNDADGGQPGGNIRQAYLYNAAVVRLAQSTTGTAGGALDANAVVADPSNGGKPALKYNPGRIDPTNAAWASSRKPLAAAWQTVVGSHVFFTVNVHWESKGGSSSLQGDLRPPVNLPVAKRTQQAQITGAFIKSILSLDGDARVIMGGDLNEYSVVQPVTAFANVSGMVDLDVAAGIPAEERYTYTFDNNMEELDHVFVSSAIAALGPKEEHLHVNTWVSYNDQTSDHDPTVALLNVCGANVAPGGGISPSSVVSSLPSSTPAASSTLSTVTRSSTSSVSASSAPASSASASSSSAPAPSGSAVALSGKGHLEVSSPGVASGGVLITAGTWYRGGGTPATYTATPAADGVAFTLNTSKGKCAVQDDASLLCASTVTTASSFGYDGSYLTHGASNTFYAKAVPSGTTQGTIYTKDQSGVTLQISWVQL</sequence>